<organism evidence="1 2">
    <name type="scientific">Dialister invisus</name>
    <dbReference type="NCBI Taxonomy" id="218538"/>
    <lineage>
        <taxon>Bacteria</taxon>
        <taxon>Bacillati</taxon>
        <taxon>Bacillota</taxon>
        <taxon>Negativicutes</taxon>
        <taxon>Veillonellales</taxon>
        <taxon>Veillonellaceae</taxon>
        <taxon>Dialister</taxon>
    </lineage>
</organism>
<evidence type="ECO:0000313" key="2">
    <source>
        <dbReference type="Proteomes" id="UP000757890"/>
    </source>
</evidence>
<dbReference type="Proteomes" id="UP000757890">
    <property type="component" value="Unassembled WGS sequence"/>
</dbReference>
<protein>
    <submittedName>
        <fullName evidence="1">Uncharacterized protein</fullName>
    </submittedName>
</protein>
<gene>
    <name evidence="1" type="ORF">HXL70_05685</name>
</gene>
<comment type="caution">
    <text evidence="1">The sequence shown here is derived from an EMBL/GenBank/DDBJ whole genome shotgun (WGS) entry which is preliminary data.</text>
</comment>
<name>A0A930BA39_9FIRM</name>
<dbReference type="RefSeq" id="WP_276639892.1">
    <property type="nucleotide sequence ID" value="NZ_CATZUD010000005.1"/>
</dbReference>
<proteinExistence type="predicted"/>
<dbReference type="EMBL" id="JABZMK010000031">
    <property type="protein sequence ID" value="MBF1129522.1"/>
    <property type="molecule type" value="Genomic_DNA"/>
</dbReference>
<sequence length="93" mass="10665">MIRICFYNYGGGMLHVSRELEIDGEVDEYLIRHIPGLQLEATDSEADMDDNSIYYFSGKNEAEACGLAKELINNRIRRQSEMKYTIEIVDGLL</sequence>
<evidence type="ECO:0000313" key="1">
    <source>
        <dbReference type="EMBL" id="MBF1129522.1"/>
    </source>
</evidence>
<dbReference type="AlphaFoldDB" id="A0A930BA39"/>
<reference evidence="1" key="1">
    <citation type="submission" date="2020-04" db="EMBL/GenBank/DDBJ databases">
        <title>Deep metagenomics examines the oral microbiome during advanced dental caries in children, revealing novel taxa and co-occurrences with host molecules.</title>
        <authorList>
            <person name="Baker J.L."/>
            <person name="Morton J.T."/>
            <person name="Dinis M."/>
            <person name="Alvarez R."/>
            <person name="Tran N.C."/>
            <person name="Knight R."/>
            <person name="Edlund A."/>
        </authorList>
    </citation>
    <scope>NUCLEOTIDE SEQUENCE</scope>
    <source>
        <strain evidence="1">JCVI_32_bin.14</strain>
    </source>
</reference>
<accession>A0A930BA39</accession>